<evidence type="ECO:0000313" key="2">
    <source>
        <dbReference type="Proteomes" id="UP000199287"/>
    </source>
</evidence>
<dbReference type="InterPro" id="IPR029039">
    <property type="entry name" value="Flavoprotein-like_sf"/>
</dbReference>
<protein>
    <submittedName>
        <fullName evidence="1">Flavodoxin-like fold</fullName>
    </submittedName>
</protein>
<accession>A0A1I3BSA6</accession>
<dbReference type="AlphaFoldDB" id="A0A1I3BSA6"/>
<sequence>MKIGLINGSPKKKNSASGLLLRELKRLLTKVDSSVIFEEWHLNEKEISSEQLMQMEDWDRMVFSFPLYVDGIPAHFLTCLQKMEEYLGARTDQKKPYVYVMVNAGFYEGHQNRLAIDMISHWCKKAGCVMGQGMGVGAGGMLSSLEKVPLGKGPNRNLGKALQAFAEAMIHQQSTSPVFINPNFPRIAYRLAAQYNWRVQAGKNGLRPKDLSRKPKLYLTGNS</sequence>
<name>A0A1I3BSA6_9FIRM</name>
<dbReference type="OrthoDB" id="1026745at2"/>
<keyword evidence="2" id="KW-1185">Reference proteome</keyword>
<gene>
    <name evidence="1" type="ORF">SAMN05192551_1025</name>
</gene>
<evidence type="ECO:0000313" key="1">
    <source>
        <dbReference type="EMBL" id="SFH65152.1"/>
    </source>
</evidence>
<reference evidence="2" key="1">
    <citation type="submission" date="2016-10" db="EMBL/GenBank/DDBJ databases">
        <authorList>
            <person name="Varghese N."/>
            <person name="Submissions S."/>
        </authorList>
    </citation>
    <scope>NUCLEOTIDE SEQUENCE [LARGE SCALE GENOMIC DNA]</scope>
    <source>
        <strain evidence="2">Z-7934</strain>
    </source>
</reference>
<organism evidence="1 2">
    <name type="scientific">Tindallia magadiensis</name>
    <dbReference type="NCBI Taxonomy" id="69895"/>
    <lineage>
        <taxon>Bacteria</taxon>
        <taxon>Bacillati</taxon>
        <taxon>Bacillota</taxon>
        <taxon>Clostridia</taxon>
        <taxon>Peptostreptococcales</taxon>
        <taxon>Tindalliaceae</taxon>
        <taxon>Tindallia</taxon>
    </lineage>
</organism>
<dbReference type="Proteomes" id="UP000199287">
    <property type="component" value="Unassembled WGS sequence"/>
</dbReference>
<proteinExistence type="predicted"/>
<dbReference type="STRING" id="69895.SAMN05192551_1025"/>
<dbReference type="RefSeq" id="WP_093370036.1">
    <property type="nucleotide sequence ID" value="NZ_FOQA01000002.1"/>
</dbReference>
<dbReference type="SUPFAM" id="SSF52218">
    <property type="entry name" value="Flavoproteins"/>
    <property type="match status" value="1"/>
</dbReference>
<dbReference type="Gene3D" id="3.40.50.360">
    <property type="match status" value="1"/>
</dbReference>
<dbReference type="EMBL" id="FOQA01000002">
    <property type="protein sequence ID" value="SFH65152.1"/>
    <property type="molecule type" value="Genomic_DNA"/>
</dbReference>